<accession>A0A5M6CMV2</accession>
<name>A0A5M6CMV2_9BACT</name>
<dbReference type="Proteomes" id="UP000323632">
    <property type="component" value="Unassembled WGS sequence"/>
</dbReference>
<proteinExistence type="predicted"/>
<sequence>MKKILIILFFISSINSLNAQKNTDPVSLFKMMLFLDKDNVVFRGMDTNVVKNDSLYDVFRDYYNISFDTLKPNNNLALRDYFQFYRLDIRKLKGNRKLQNNEAQYIGIFTGTMQEYILAMNLETGICYRLQGFRGNDFLMFLTDFKDMYKEKEQKPLSNSTFLKKYNVDGLDFECLYKGLRAKDYDSEKYPCLKRCSDPFKAHAPIR</sequence>
<evidence type="ECO:0000256" key="1">
    <source>
        <dbReference type="SAM" id="SignalP"/>
    </source>
</evidence>
<feature type="signal peptide" evidence="1">
    <location>
        <begin position="1"/>
        <end position="19"/>
    </location>
</feature>
<evidence type="ECO:0000313" key="3">
    <source>
        <dbReference type="Proteomes" id="UP000323632"/>
    </source>
</evidence>
<evidence type="ECO:0000313" key="2">
    <source>
        <dbReference type="EMBL" id="KAA5536541.1"/>
    </source>
</evidence>
<gene>
    <name evidence="2" type="ORF">F0919_02415</name>
</gene>
<keyword evidence="1" id="KW-0732">Signal</keyword>
<dbReference type="RefSeq" id="WP_150031118.1">
    <property type="nucleotide sequence ID" value="NZ_VWSH01000001.1"/>
</dbReference>
<reference evidence="2 3" key="1">
    <citation type="submission" date="2019-09" db="EMBL/GenBank/DDBJ databases">
        <title>Genome sequence and assembly of Taibaiella sp.</title>
        <authorList>
            <person name="Chhetri G."/>
        </authorList>
    </citation>
    <scope>NUCLEOTIDE SEQUENCE [LARGE SCALE GENOMIC DNA]</scope>
    <source>
        <strain evidence="2 3">KVB11</strain>
    </source>
</reference>
<dbReference type="AlphaFoldDB" id="A0A5M6CMV2"/>
<feature type="chain" id="PRO_5024332078" evidence="1">
    <location>
        <begin position="20"/>
        <end position="207"/>
    </location>
</feature>
<keyword evidence="3" id="KW-1185">Reference proteome</keyword>
<comment type="caution">
    <text evidence="2">The sequence shown here is derived from an EMBL/GenBank/DDBJ whole genome shotgun (WGS) entry which is preliminary data.</text>
</comment>
<dbReference type="EMBL" id="VWSH01000001">
    <property type="protein sequence ID" value="KAA5536541.1"/>
    <property type="molecule type" value="Genomic_DNA"/>
</dbReference>
<protein>
    <submittedName>
        <fullName evidence="2">Uncharacterized protein</fullName>
    </submittedName>
</protein>
<organism evidence="2 3">
    <name type="scientific">Taibaiella lutea</name>
    <dbReference type="NCBI Taxonomy" id="2608001"/>
    <lineage>
        <taxon>Bacteria</taxon>
        <taxon>Pseudomonadati</taxon>
        <taxon>Bacteroidota</taxon>
        <taxon>Chitinophagia</taxon>
        <taxon>Chitinophagales</taxon>
        <taxon>Chitinophagaceae</taxon>
        <taxon>Taibaiella</taxon>
    </lineage>
</organism>